<evidence type="ECO:0000256" key="4">
    <source>
        <dbReference type="ARBA" id="ARBA00022842"/>
    </source>
</evidence>
<feature type="binding site" evidence="6">
    <location>
        <position position="132"/>
    </location>
    <ligand>
        <name>Mg(2+)</name>
        <dbReference type="ChEBI" id="CHEBI:18420"/>
    </ligand>
</feature>
<feature type="binding site" evidence="5">
    <location>
        <position position="132"/>
    </location>
    <ligand>
        <name>substrate</name>
    </ligand>
</feature>
<evidence type="ECO:0000256" key="1">
    <source>
        <dbReference type="ARBA" id="ARBA00001946"/>
    </source>
</evidence>
<dbReference type="PIRSF" id="PIRSF015582">
    <property type="entry name" value="Cit_lyase_B"/>
    <property type="match status" value="1"/>
</dbReference>
<dbReference type="OrthoDB" id="9800547at2"/>
<dbReference type="KEGG" id="pseb:EOK75_18905"/>
<evidence type="ECO:0000256" key="3">
    <source>
        <dbReference type="ARBA" id="ARBA00022723"/>
    </source>
</evidence>
<keyword evidence="3 6" id="KW-0479">Metal-binding</keyword>
<reference evidence="8 9" key="1">
    <citation type="submission" date="2019-05" db="EMBL/GenBank/DDBJ databases">
        <title>Pseudorhodobacter turbinis sp. nov., isolated from the gut of the Korean turban shell.</title>
        <authorList>
            <person name="Jeong Y.-S."/>
            <person name="Kang W.-R."/>
            <person name="Bae J.-W."/>
        </authorList>
    </citation>
    <scope>NUCLEOTIDE SEQUENCE [LARGE SCALE GENOMIC DNA]</scope>
    <source>
        <strain evidence="8 9">S12M18</strain>
        <plasmid evidence="8 9">unnamed1</plasmid>
    </source>
</reference>
<dbReference type="Proteomes" id="UP000298631">
    <property type="component" value="Plasmid unnamed1"/>
</dbReference>
<evidence type="ECO:0000256" key="6">
    <source>
        <dbReference type="PIRSR" id="PIRSR015582-2"/>
    </source>
</evidence>
<evidence type="ECO:0000313" key="9">
    <source>
        <dbReference type="Proteomes" id="UP000298631"/>
    </source>
</evidence>
<dbReference type="RefSeq" id="WP_137195564.1">
    <property type="nucleotide sequence ID" value="NZ_CP039965.1"/>
</dbReference>
<dbReference type="InterPro" id="IPR011206">
    <property type="entry name" value="Citrate_lyase_beta/mcl1/mcl2"/>
</dbReference>
<dbReference type="GO" id="GO:0006107">
    <property type="term" value="P:oxaloacetate metabolic process"/>
    <property type="evidence" value="ECO:0007669"/>
    <property type="project" value="TreeGrafter"/>
</dbReference>
<dbReference type="PANTHER" id="PTHR32308:SF10">
    <property type="entry name" value="CITRATE LYASE SUBUNIT BETA"/>
    <property type="match status" value="1"/>
</dbReference>
<keyword evidence="9" id="KW-1185">Reference proteome</keyword>
<dbReference type="Pfam" id="PF03328">
    <property type="entry name" value="HpcH_HpaI"/>
    <property type="match status" value="1"/>
</dbReference>
<dbReference type="GO" id="GO:0000287">
    <property type="term" value="F:magnesium ion binding"/>
    <property type="evidence" value="ECO:0007669"/>
    <property type="project" value="TreeGrafter"/>
</dbReference>
<sequence>MMDHVAARRLDGVLSGLFVPAGNTRLLVSACAKKIASVVVDLEDAIPVEAKDTARAGLAADVATLRAGVGMIAVRINRPWRMMIRDIEAAVAAGADIIMVPKIEAASDVAIVSEILDEISPEGKQVIISQIESAVGLLAMPQIARARPDRHAALMLGPEDLALDLRTDSSRDVMTPHAQALVLAARSGGLHAIGSPGSIAEINDMAAYQSQIEAGKKMGFDAVIAIHPKQISVIEEIYRTSTAEIAEAHAIVEGDRQNAGRPFMLNGKMVDAPVVARARRVLRTAQLHG</sequence>
<feature type="domain" description="HpcH/HpaI aldolase/citrate lyase" evidence="7">
    <location>
        <begin position="15"/>
        <end position="228"/>
    </location>
</feature>
<geneLocation type="plasmid" evidence="8 9">
    <name>unnamed1</name>
</geneLocation>
<evidence type="ECO:0000259" key="7">
    <source>
        <dbReference type="Pfam" id="PF03328"/>
    </source>
</evidence>
<comment type="similarity">
    <text evidence="2">Belongs to the HpcH/HpaI aldolase family.</text>
</comment>
<keyword evidence="8" id="KW-0614">Plasmid</keyword>
<protein>
    <submittedName>
        <fullName evidence="8">CoA ester lyase</fullName>
    </submittedName>
</protein>
<feature type="binding site" evidence="6">
    <location>
        <position position="160"/>
    </location>
    <ligand>
        <name>Mg(2+)</name>
        <dbReference type="ChEBI" id="CHEBI:18420"/>
    </ligand>
</feature>
<keyword evidence="4 6" id="KW-0460">Magnesium</keyword>
<dbReference type="AlphaFoldDB" id="A0A4P8EL21"/>
<dbReference type="InterPro" id="IPR015813">
    <property type="entry name" value="Pyrv/PenolPyrv_kinase-like_dom"/>
</dbReference>
<dbReference type="GO" id="GO:0016829">
    <property type="term" value="F:lyase activity"/>
    <property type="evidence" value="ECO:0007669"/>
    <property type="project" value="UniProtKB-KW"/>
</dbReference>
<dbReference type="PANTHER" id="PTHR32308">
    <property type="entry name" value="LYASE BETA SUBUNIT, PUTATIVE (AFU_ORTHOLOGUE AFUA_4G13030)-RELATED"/>
    <property type="match status" value="1"/>
</dbReference>
<accession>A0A4P8EL21</accession>
<evidence type="ECO:0000256" key="5">
    <source>
        <dbReference type="PIRSR" id="PIRSR015582-1"/>
    </source>
</evidence>
<organism evidence="8 9">
    <name type="scientific">Pseudorhodobacter turbinis</name>
    <dbReference type="NCBI Taxonomy" id="2500533"/>
    <lineage>
        <taxon>Bacteria</taxon>
        <taxon>Pseudomonadati</taxon>
        <taxon>Pseudomonadota</taxon>
        <taxon>Alphaproteobacteria</taxon>
        <taxon>Rhodobacterales</taxon>
        <taxon>Paracoccaceae</taxon>
        <taxon>Pseudorhodobacter</taxon>
    </lineage>
</organism>
<feature type="binding site" evidence="5">
    <location>
        <position position="75"/>
    </location>
    <ligand>
        <name>substrate</name>
    </ligand>
</feature>
<evidence type="ECO:0000313" key="8">
    <source>
        <dbReference type="EMBL" id="QCO57756.1"/>
    </source>
</evidence>
<keyword evidence="8" id="KW-0456">Lyase</keyword>
<evidence type="ECO:0000256" key="2">
    <source>
        <dbReference type="ARBA" id="ARBA00005568"/>
    </source>
</evidence>
<dbReference type="EMBL" id="CP039965">
    <property type="protein sequence ID" value="QCO57756.1"/>
    <property type="molecule type" value="Genomic_DNA"/>
</dbReference>
<dbReference type="Gene3D" id="3.20.20.60">
    <property type="entry name" value="Phosphoenolpyruvate-binding domains"/>
    <property type="match status" value="1"/>
</dbReference>
<comment type="cofactor">
    <cofactor evidence="1">
        <name>Mg(2+)</name>
        <dbReference type="ChEBI" id="CHEBI:18420"/>
    </cofactor>
</comment>
<dbReference type="SUPFAM" id="SSF51621">
    <property type="entry name" value="Phosphoenolpyruvate/pyruvate domain"/>
    <property type="match status" value="1"/>
</dbReference>
<proteinExistence type="inferred from homology"/>
<dbReference type="InterPro" id="IPR005000">
    <property type="entry name" value="Aldolase/citrate-lyase_domain"/>
</dbReference>
<dbReference type="InterPro" id="IPR040442">
    <property type="entry name" value="Pyrv_kinase-like_dom_sf"/>
</dbReference>
<gene>
    <name evidence="8" type="ORF">EOK75_18905</name>
</gene>
<name>A0A4P8EL21_9RHOB</name>